<dbReference type="Proteomes" id="UP001140949">
    <property type="component" value="Unassembled WGS sequence"/>
</dbReference>
<sequence length="195" mass="22157">MTQMSQVSGADPTGMFGDTLEYLRQSLEPDFVPLDVPTDHPIGIVRQRHAHPRTTKSHARSADDAEGPSHPYASTSDPYTGPSHPYAGTSDPMQAPHILTLVSQILMQAPHVLMLIPRIVMRGHPRVIMEHPRVMRARRMALLMPLIGIITRRRRGIHCLVQAILIQVANFIRPHQCYLHKWRSHRRSLRKEEEG</sequence>
<reference evidence="2" key="1">
    <citation type="journal article" date="2023" name="GigaByte">
        <title>Genome assembly of the bearded iris, Iris pallida Lam.</title>
        <authorList>
            <person name="Bruccoleri R.E."/>
            <person name="Oakeley E.J."/>
            <person name="Faust A.M.E."/>
            <person name="Altorfer M."/>
            <person name="Dessus-Babus S."/>
            <person name="Burckhardt D."/>
            <person name="Oertli M."/>
            <person name="Naumann U."/>
            <person name="Petersen F."/>
            <person name="Wong J."/>
        </authorList>
    </citation>
    <scope>NUCLEOTIDE SEQUENCE</scope>
    <source>
        <strain evidence="2">GSM-AAB239-AS_SAM_17_03QT</strain>
    </source>
</reference>
<keyword evidence="2" id="KW-0240">DNA-directed RNA polymerase</keyword>
<keyword evidence="3" id="KW-1185">Reference proteome</keyword>
<proteinExistence type="predicted"/>
<evidence type="ECO:0000313" key="2">
    <source>
        <dbReference type="EMBL" id="KAJ6820699.1"/>
    </source>
</evidence>
<gene>
    <name evidence="2" type="ORF">M6B38_396205</name>
</gene>
<dbReference type="GO" id="GO:0000428">
    <property type="term" value="C:DNA-directed RNA polymerase complex"/>
    <property type="evidence" value="ECO:0007669"/>
    <property type="project" value="UniProtKB-KW"/>
</dbReference>
<comment type="caution">
    <text evidence="2">The sequence shown here is derived from an EMBL/GenBank/DDBJ whole genome shotgun (WGS) entry which is preliminary data.</text>
</comment>
<keyword evidence="2" id="KW-0804">Transcription</keyword>
<dbReference type="EMBL" id="JANAVB010025313">
    <property type="protein sequence ID" value="KAJ6820699.1"/>
    <property type="molecule type" value="Genomic_DNA"/>
</dbReference>
<accession>A0AAX6FW63</accession>
<protein>
    <submittedName>
        <fullName evidence="2">DNA-directed RNA polymerase II subunit 1</fullName>
    </submittedName>
</protein>
<feature type="region of interest" description="Disordered" evidence="1">
    <location>
        <begin position="34"/>
        <end position="86"/>
    </location>
</feature>
<dbReference type="AlphaFoldDB" id="A0AAX6FW63"/>
<reference evidence="2" key="2">
    <citation type="submission" date="2023-04" db="EMBL/GenBank/DDBJ databases">
        <authorList>
            <person name="Bruccoleri R.E."/>
            <person name="Oakeley E.J."/>
            <person name="Faust A.-M."/>
            <person name="Dessus-Babus S."/>
            <person name="Altorfer M."/>
            <person name="Burckhardt D."/>
            <person name="Oertli M."/>
            <person name="Naumann U."/>
            <person name="Petersen F."/>
            <person name="Wong J."/>
        </authorList>
    </citation>
    <scope>NUCLEOTIDE SEQUENCE</scope>
    <source>
        <strain evidence="2">GSM-AAB239-AS_SAM_17_03QT</strain>
        <tissue evidence="2">Leaf</tissue>
    </source>
</reference>
<feature type="compositionally biased region" description="Basic residues" evidence="1">
    <location>
        <begin position="46"/>
        <end position="59"/>
    </location>
</feature>
<organism evidence="2 3">
    <name type="scientific">Iris pallida</name>
    <name type="common">Sweet iris</name>
    <dbReference type="NCBI Taxonomy" id="29817"/>
    <lineage>
        <taxon>Eukaryota</taxon>
        <taxon>Viridiplantae</taxon>
        <taxon>Streptophyta</taxon>
        <taxon>Embryophyta</taxon>
        <taxon>Tracheophyta</taxon>
        <taxon>Spermatophyta</taxon>
        <taxon>Magnoliopsida</taxon>
        <taxon>Liliopsida</taxon>
        <taxon>Asparagales</taxon>
        <taxon>Iridaceae</taxon>
        <taxon>Iridoideae</taxon>
        <taxon>Irideae</taxon>
        <taxon>Iris</taxon>
    </lineage>
</organism>
<evidence type="ECO:0000313" key="3">
    <source>
        <dbReference type="Proteomes" id="UP001140949"/>
    </source>
</evidence>
<evidence type="ECO:0000256" key="1">
    <source>
        <dbReference type="SAM" id="MobiDB-lite"/>
    </source>
</evidence>
<name>A0AAX6FW63_IRIPA</name>